<dbReference type="InterPro" id="IPR001248">
    <property type="entry name" value="Pur-cyt_permease"/>
</dbReference>
<evidence type="ECO:0000313" key="8">
    <source>
        <dbReference type="Proteomes" id="UP000184330"/>
    </source>
</evidence>
<evidence type="ECO:0000256" key="2">
    <source>
        <dbReference type="ARBA" id="ARBA00008974"/>
    </source>
</evidence>
<dbReference type="InterPro" id="IPR045225">
    <property type="entry name" value="Uracil/uridine/allantoin_perm"/>
</dbReference>
<evidence type="ECO:0000313" key="7">
    <source>
        <dbReference type="EMBL" id="CZR52068.1"/>
    </source>
</evidence>
<feature type="transmembrane region" description="Helical" evidence="6">
    <location>
        <begin position="303"/>
        <end position="323"/>
    </location>
</feature>
<dbReference type="AlphaFoldDB" id="A0A1L7WH23"/>
<keyword evidence="3 6" id="KW-0812">Transmembrane</keyword>
<name>A0A1L7WH23_9HELO</name>
<dbReference type="GO" id="GO:0015205">
    <property type="term" value="F:nucleobase transmembrane transporter activity"/>
    <property type="evidence" value="ECO:0007669"/>
    <property type="project" value="TreeGrafter"/>
</dbReference>
<evidence type="ECO:0000256" key="5">
    <source>
        <dbReference type="ARBA" id="ARBA00023136"/>
    </source>
</evidence>
<organism evidence="7 8">
    <name type="scientific">Phialocephala subalpina</name>
    <dbReference type="NCBI Taxonomy" id="576137"/>
    <lineage>
        <taxon>Eukaryota</taxon>
        <taxon>Fungi</taxon>
        <taxon>Dikarya</taxon>
        <taxon>Ascomycota</taxon>
        <taxon>Pezizomycotina</taxon>
        <taxon>Leotiomycetes</taxon>
        <taxon>Helotiales</taxon>
        <taxon>Mollisiaceae</taxon>
        <taxon>Phialocephala</taxon>
        <taxon>Phialocephala fortinii species complex</taxon>
    </lineage>
</organism>
<feature type="transmembrane region" description="Helical" evidence="6">
    <location>
        <begin position="419"/>
        <end position="437"/>
    </location>
</feature>
<dbReference type="Gene3D" id="1.10.4160.10">
    <property type="entry name" value="Hydantoin permease"/>
    <property type="match status" value="2"/>
</dbReference>
<keyword evidence="8" id="KW-1185">Reference proteome</keyword>
<evidence type="ECO:0000256" key="4">
    <source>
        <dbReference type="ARBA" id="ARBA00022989"/>
    </source>
</evidence>
<keyword evidence="5 6" id="KW-0472">Membrane</keyword>
<feature type="transmembrane region" description="Helical" evidence="6">
    <location>
        <begin position="257"/>
        <end position="283"/>
    </location>
</feature>
<protein>
    <recommendedName>
        <fullName evidence="9">Uracil permease</fullName>
    </recommendedName>
</protein>
<feature type="transmembrane region" description="Helical" evidence="6">
    <location>
        <begin position="212"/>
        <end position="236"/>
    </location>
</feature>
<sequence>MKAEALGAGRHSKAALSGDKIVEMSDENHGHDILAKSYKAEKDLGDEKTLDFLQLVAGTRYPLYSTSNMSYGMSKKTEKGVSSSSPLEVYAGASEDRNASFCARVKGQATLQASESRMVPGTKWANKDLDGVEPEQQTWRTYNFVMYWISDAFAVSNWRIGSSLIAIGLPWKLALVAVAIGNFLTALVGFMICYFIYFLICLLFYYIPPHQVRWFFTFESMVTPIAGFASIGWIVSSTGKDDLARYSRKQNSPYVQLIVTPVVFIIMMLFGIIGANGSMILYGELLLDPPLIVDNWTSKGGRAAAFFCATAFLIALIGVGISANSISVATDLSVAEVYINIHRGQYVCAELGAWAMTPWNILVSAESLIKFMSGYTIWLAPISGTLIADHWIVHKRIVSVPDMYRPDGIYAYNKYGTNWRAVVAFVVGFALLLPSFAKSVNANVDVGKETGASHPPAMDEQLRIYGRRCDEGGYKVSFDASVIRTWNGDEEDGVLLVM</sequence>
<keyword evidence="4 6" id="KW-1133">Transmembrane helix</keyword>
<dbReference type="GO" id="GO:0005886">
    <property type="term" value="C:plasma membrane"/>
    <property type="evidence" value="ECO:0007669"/>
    <property type="project" value="TreeGrafter"/>
</dbReference>
<comment type="subcellular location">
    <subcellularLocation>
        <location evidence="1">Membrane</location>
        <topology evidence="1">Multi-pass membrane protein</topology>
    </subcellularLocation>
</comment>
<reference evidence="7 8" key="1">
    <citation type="submission" date="2016-03" db="EMBL/GenBank/DDBJ databases">
        <authorList>
            <person name="Ploux O."/>
        </authorList>
    </citation>
    <scope>NUCLEOTIDE SEQUENCE [LARGE SCALE GENOMIC DNA]</scope>
    <source>
        <strain evidence="7 8">UAMH 11012</strain>
    </source>
</reference>
<dbReference type="PANTHER" id="PTHR30618:SF0">
    <property type="entry name" value="PURINE-URACIL PERMEASE NCS1"/>
    <property type="match status" value="1"/>
</dbReference>
<dbReference type="EMBL" id="FJOG01000002">
    <property type="protein sequence ID" value="CZR52068.1"/>
    <property type="molecule type" value="Genomic_DNA"/>
</dbReference>
<comment type="similarity">
    <text evidence="2">Belongs to the purine-cytosine permease (2.A.39) family.</text>
</comment>
<evidence type="ECO:0008006" key="9">
    <source>
        <dbReference type="Google" id="ProtNLM"/>
    </source>
</evidence>
<evidence type="ECO:0000256" key="6">
    <source>
        <dbReference type="SAM" id="Phobius"/>
    </source>
</evidence>
<evidence type="ECO:0000256" key="1">
    <source>
        <dbReference type="ARBA" id="ARBA00004141"/>
    </source>
</evidence>
<accession>A0A1L7WH23</accession>
<evidence type="ECO:0000256" key="3">
    <source>
        <dbReference type="ARBA" id="ARBA00022692"/>
    </source>
</evidence>
<proteinExistence type="inferred from homology"/>
<dbReference type="Pfam" id="PF02133">
    <property type="entry name" value="Transp_cyt_pur"/>
    <property type="match status" value="2"/>
</dbReference>
<dbReference type="Proteomes" id="UP000184330">
    <property type="component" value="Unassembled WGS sequence"/>
</dbReference>
<gene>
    <name evidence="7" type="ORF">PAC_01945</name>
</gene>
<feature type="transmembrane region" description="Helical" evidence="6">
    <location>
        <begin position="173"/>
        <end position="206"/>
    </location>
</feature>
<dbReference type="OrthoDB" id="2018619at2759"/>
<dbReference type="PANTHER" id="PTHR30618">
    <property type="entry name" value="NCS1 FAMILY PURINE/PYRIMIDINE TRANSPORTER"/>
    <property type="match status" value="1"/>
</dbReference>